<dbReference type="EMBL" id="QPGL01000002">
    <property type="protein sequence ID" value="RCS70109.1"/>
    <property type="molecule type" value="Genomic_DNA"/>
</dbReference>
<gene>
    <name evidence="3" type="ORF">CIK83_11615</name>
</gene>
<dbReference type="RefSeq" id="WP_086959594.1">
    <property type="nucleotide sequence ID" value="NZ_FUKS01000013.1"/>
</dbReference>
<organism evidence="3 4">
    <name type="scientific">Vibrio casei</name>
    <dbReference type="NCBI Taxonomy" id="673372"/>
    <lineage>
        <taxon>Bacteria</taxon>
        <taxon>Pseudomonadati</taxon>
        <taxon>Pseudomonadota</taxon>
        <taxon>Gammaproteobacteria</taxon>
        <taxon>Vibrionales</taxon>
        <taxon>Vibrionaceae</taxon>
        <taxon>Vibrio</taxon>
    </lineage>
</organism>
<evidence type="ECO:0000313" key="4">
    <source>
        <dbReference type="Proteomes" id="UP000252479"/>
    </source>
</evidence>
<evidence type="ECO:0000256" key="1">
    <source>
        <dbReference type="SAM" id="Coils"/>
    </source>
</evidence>
<evidence type="ECO:0000313" key="3">
    <source>
        <dbReference type="EMBL" id="RCS70109.1"/>
    </source>
</evidence>
<feature type="chain" id="PRO_5017033601" evidence="2">
    <location>
        <begin position="22"/>
        <end position="131"/>
    </location>
</feature>
<dbReference type="Pfam" id="PF06476">
    <property type="entry name" value="DUF1090"/>
    <property type="match status" value="1"/>
</dbReference>
<sequence>MKLILVVLGTVMASISFNTVAQDCSGKTACEAKICQIETQLDLAKQYNNSQKEAGLSKALEQAKAHCTTDGLSDELKDKIDDVKEDMAEHQDDLKEAIKDQKLDKVNKYKKKLAEDSKELERLKAELETLK</sequence>
<dbReference type="GeneID" id="303189569"/>
<protein>
    <submittedName>
        <fullName evidence="3">DUF1090 domain-containing protein</fullName>
    </submittedName>
</protein>
<feature type="coiled-coil region" evidence="1">
    <location>
        <begin position="73"/>
        <end position="130"/>
    </location>
</feature>
<proteinExistence type="predicted"/>
<name>A0A368LH77_9VIBR</name>
<feature type="signal peptide" evidence="2">
    <location>
        <begin position="1"/>
        <end position="21"/>
    </location>
</feature>
<keyword evidence="2" id="KW-0732">Signal</keyword>
<dbReference type="AlphaFoldDB" id="A0A368LH77"/>
<evidence type="ECO:0000256" key="2">
    <source>
        <dbReference type="SAM" id="SignalP"/>
    </source>
</evidence>
<comment type="caution">
    <text evidence="3">The sequence shown here is derived from an EMBL/GenBank/DDBJ whole genome shotgun (WGS) entry which is preliminary data.</text>
</comment>
<dbReference type="Proteomes" id="UP000252479">
    <property type="component" value="Unassembled WGS sequence"/>
</dbReference>
<dbReference type="InterPro" id="IPR009468">
    <property type="entry name" value="DUF1090"/>
</dbReference>
<keyword evidence="4" id="KW-1185">Reference proteome</keyword>
<accession>A0A368LH77</accession>
<reference evidence="3 4" key="1">
    <citation type="journal article" date="2017" name="Elife">
        <title>Extensive horizontal gene transfer in cheese-associated bacteria.</title>
        <authorList>
            <person name="Bonham K.S."/>
            <person name="Wolfe B.E."/>
            <person name="Dutton R.J."/>
        </authorList>
    </citation>
    <scope>NUCLEOTIDE SEQUENCE [LARGE SCALE GENOMIC DNA]</scope>
    <source>
        <strain evidence="3 4">JB196</strain>
    </source>
</reference>
<keyword evidence="1" id="KW-0175">Coiled coil</keyword>